<dbReference type="Gene3D" id="2.120.10.30">
    <property type="entry name" value="TolB, C-terminal domain"/>
    <property type="match status" value="1"/>
</dbReference>
<keyword evidence="6" id="KW-1185">Reference proteome</keyword>
<dbReference type="VEuPathDB" id="VectorBase:AALB015939"/>
<evidence type="ECO:0000256" key="4">
    <source>
        <dbReference type="ARBA" id="ARBA00022729"/>
    </source>
</evidence>
<dbReference type="STRING" id="7167.A0A1Y9G9J0"/>
<comment type="similarity">
    <text evidence="2">Belongs to the major royal jelly protein family.</text>
</comment>
<proteinExistence type="inferred from homology"/>
<dbReference type="VEuPathDB" id="VectorBase:AALB20_036152"/>
<dbReference type="Proteomes" id="UP000069272">
    <property type="component" value="Chromosome 2R"/>
</dbReference>
<evidence type="ECO:0000313" key="5">
    <source>
        <dbReference type="EnsemblMetazoa" id="AALB015939-PA"/>
    </source>
</evidence>
<keyword evidence="3" id="KW-0964">Secreted</keyword>
<name>A0A1Y9G9J0_ANOAL</name>
<protein>
    <submittedName>
        <fullName evidence="5">Uncharacterized protein</fullName>
    </submittedName>
</protein>
<accession>A0A1Y9G9J0</accession>
<dbReference type="PANTHER" id="PTHR10009">
    <property type="entry name" value="PROTEIN YELLOW-RELATED"/>
    <property type="match status" value="1"/>
</dbReference>
<dbReference type="EnsemblMetazoa" id="AALB015939-RA">
    <property type="protein sequence ID" value="AALB015939-PA"/>
    <property type="gene ID" value="AALB015939"/>
</dbReference>
<dbReference type="Pfam" id="PF03022">
    <property type="entry name" value="MRJP"/>
    <property type="match status" value="1"/>
</dbReference>
<keyword evidence="4" id="KW-0732">Signal</keyword>
<comment type="subcellular location">
    <subcellularLocation>
        <location evidence="1">Secreted</location>
    </subcellularLocation>
</comment>
<reference evidence="5" key="2">
    <citation type="submission" date="2022-08" db="UniProtKB">
        <authorList>
            <consortium name="EnsemblMetazoa"/>
        </authorList>
    </citation>
    <scope>IDENTIFICATION</scope>
    <source>
        <strain evidence="5">STECLA/ALBI9_A</strain>
    </source>
</reference>
<dbReference type="InterPro" id="IPR011042">
    <property type="entry name" value="6-blade_b-propeller_TolB-like"/>
</dbReference>
<evidence type="ECO:0000256" key="2">
    <source>
        <dbReference type="ARBA" id="ARBA00009127"/>
    </source>
</evidence>
<evidence type="ECO:0000313" key="6">
    <source>
        <dbReference type="Proteomes" id="UP000069272"/>
    </source>
</evidence>
<evidence type="ECO:0000256" key="1">
    <source>
        <dbReference type="ARBA" id="ARBA00004613"/>
    </source>
</evidence>
<dbReference type="GO" id="GO:0005576">
    <property type="term" value="C:extracellular region"/>
    <property type="evidence" value="ECO:0007669"/>
    <property type="project" value="UniProtKB-SubCell"/>
</dbReference>
<dbReference type="AlphaFoldDB" id="A0A1Y9G9J0"/>
<dbReference type="InterPro" id="IPR017996">
    <property type="entry name" value="MRJP/yellow-related"/>
</dbReference>
<sequence length="427" mass="48438">MVVGSWSGCVAALLLTIAAFRSAAIKFEKVFEWKQLTFADLPELSIDVSAGAVNETFQPYGNMPMGVVHHKQRLFISIPRRRPGIPATLTVIDLSTVPHGIRSPPLHAYPSYSVNELQPGYRSDLTRLVSVYRTRVDACERLWFVDTGTLNYPDNPVRVQRPQLWIIDLRHDQLVHRYLIPESIVFEGVGMASLTVDVNPSDCARAYAYIPDLVSNAIYVYSLQEDDMWVFRHSTFAYDPSRSQFNVAGLRYEWDDGIFSIAIGQNDTMAGSKLIFYHPMVSTTEFGTYASVLQSKRIAMSDNYGELFQPLGERGPNTQSTMHHYDPRTGVLFYAQVARNAIGCWNTRHIYGVDTHGVVHQDNRELVYPSDLSSDSDGTLWVLTNNMPIWIYSRLNESDYNFRVWKQSPAIAIQGTKCHNIEQILHC</sequence>
<organism evidence="5 6">
    <name type="scientific">Anopheles albimanus</name>
    <name type="common">New world malaria mosquito</name>
    <dbReference type="NCBI Taxonomy" id="7167"/>
    <lineage>
        <taxon>Eukaryota</taxon>
        <taxon>Metazoa</taxon>
        <taxon>Ecdysozoa</taxon>
        <taxon>Arthropoda</taxon>
        <taxon>Hexapoda</taxon>
        <taxon>Insecta</taxon>
        <taxon>Pterygota</taxon>
        <taxon>Neoptera</taxon>
        <taxon>Endopterygota</taxon>
        <taxon>Diptera</taxon>
        <taxon>Nematocera</taxon>
        <taxon>Culicoidea</taxon>
        <taxon>Culicidae</taxon>
        <taxon>Anophelinae</taxon>
        <taxon>Anopheles</taxon>
    </lineage>
</organism>
<reference evidence="5 6" key="1">
    <citation type="journal article" date="2017" name="G3 (Bethesda)">
        <title>The Physical Genome Mapping of Anopheles albimanus Corrected Scaffold Misassemblies and Identified Interarm Rearrangements in Genus Anopheles.</title>
        <authorList>
            <person name="Artemov G.N."/>
            <person name="Peery A.N."/>
            <person name="Jiang X."/>
            <person name="Tu Z."/>
            <person name="Stegniy V.N."/>
            <person name="Sharakhova M.V."/>
            <person name="Sharakhov I.V."/>
        </authorList>
    </citation>
    <scope>NUCLEOTIDE SEQUENCE [LARGE SCALE GENOMIC DNA]</scope>
    <source>
        <strain evidence="5 6">ALBI9_A</strain>
    </source>
</reference>
<evidence type="ECO:0000256" key="3">
    <source>
        <dbReference type="ARBA" id="ARBA00022525"/>
    </source>
</evidence>
<dbReference type="PANTHER" id="PTHR10009:SF10">
    <property type="entry name" value="L-DOPACHROME TAUTOMERASE YELLOW-F-RELATED"/>
    <property type="match status" value="1"/>
</dbReference>